<gene>
    <name evidence="11" type="ORF">D3H65_22210</name>
</gene>
<dbReference type="InterPro" id="IPR011055">
    <property type="entry name" value="Dup_hybrid_motif"/>
</dbReference>
<dbReference type="AlphaFoldDB" id="A0A3B7MT31"/>
<evidence type="ECO:0000256" key="3">
    <source>
        <dbReference type="ARBA" id="ARBA00022670"/>
    </source>
</evidence>
<dbReference type="EMBL" id="CP032157">
    <property type="protein sequence ID" value="AXY76543.1"/>
    <property type="molecule type" value="Genomic_DNA"/>
</dbReference>
<comment type="cofactor">
    <cofactor evidence="1">
        <name>Zn(2+)</name>
        <dbReference type="ChEBI" id="CHEBI:29105"/>
    </cofactor>
</comment>
<protein>
    <submittedName>
        <fullName evidence="11">M23 family peptidase</fullName>
    </submittedName>
</protein>
<dbReference type="CDD" id="cd12797">
    <property type="entry name" value="M23_peptidase"/>
    <property type="match status" value="1"/>
</dbReference>
<dbReference type="InterPro" id="IPR050570">
    <property type="entry name" value="Cell_wall_metabolism_enzyme"/>
</dbReference>
<keyword evidence="5" id="KW-0378">Hydrolase</keyword>
<dbReference type="GO" id="GO:0046872">
    <property type="term" value="F:metal ion binding"/>
    <property type="evidence" value="ECO:0007669"/>
    <property type="project" value="UniProtKB-KW"/>
</dbReference>
<dbReference type="PANTHER" id="PTHR21666:SF288">
    <property type="entry name" value="CELL DIVISION PROTEIN YTFB"/>
    <property type="match status" value="1"/>
</dbReference>
<keyword evidence="12" id="KW-1185">Reference proteome</keyword>
<comment type="subcellular location">
    <subcellularLocation>
        <location evidence="2">Cell envelope</location>
    </subcellularLocation>
</comment>
<evidence type="ECO:0000256" key="1">
    <source>
        <dbReference type="ARBA" id="ARBA00001947"/>
    </source>
</evidence>
<evidence type="ECO:0000256" key="7">
    <source>
        <dbReference type="ARBA" id="ARBA00023049"/>
    </source>
</evidence>
<evidence type="ECO:0000259" key="10">
    <source>
        <dbReference type="Pfam" id="PF19425"/>
    </source>
</evidence>
<dbReference type="Gene3D" id="2.70.70.10">
    <property type="entry name" value="Glucose Permease (Domain IIA)"/>
    <property type="match status" value="1"/>
</dbReference>
<dbReference type="Proteomes" id="UP000263900">
    <property type="component" value="Chromosome"/>
</dbReference>
<dbReference type="GO" id="GO:0004222">
    <property type="term" value="F:metalloendopeptidase activity"/>
    <property type="evidence" value="ECO:0007669"/>
    <property type="project" value="TreeGrafter"/>
</dbReference>
<dbReference type="OrthoDB" id="9810477at2"/>
<feature type="chain" id="PRO_5017758771" evidence="8">
    <location>
        <begin position="32"/>
        <end position="422"/>
    </location>
</feature>
<dbReference type="PANTHER" id="PTHR21666">
    <property type="entry name" value="PEPTIDASE-RELATED"/>
    <property type="match status" value="1"/>
</dbReference>
<keyword evidence="7" id="KW-0482">Metalloprotease</keyword>
<accession>A0A3B7MT31</accession>
<name>A0A3B7MT31_9BACT</name>
<evidence type="ECO:0000256" key="4">
    <source>
        <dbReference type="ARBA" id="ARBA00022723"/>
    </source>
</evidence>
<reference evidence="11 12" key="1">
    <citation type="submission" date="2018-09" db="EMBL/GenBank/DDBJ databases">
        <title>Genome sequencing of strain 6GH32-13.</title>
        <authorList>
            <person name="Weon H.-Y."/>
            <person name="Heo J."/>
            <person name="Kwon S.-W."/>
        </authorList>
    </citation>
    <scope>NUCLEOTIDE SEQUENCE [LARGE SCALE GENOMIC DNA]</scope>
    <source>
        <strain evidence="11 12">5GH32-13</strain>
    </source>
</reference>
<dbReference type="Pfam" id="PF19425">
    <property type="entry name" value="Csd3_N2"/>
    <property type="match status" value="1"/>
</dbReference>
<feature type="signal peptide" evidence="8">
    <location>
        <begin position="1"/>
        <end position="31"/>
    </location>
</feature>
<keyword evidence="4" id="KW-0479">Metal-binding</keyword>
<dbReference type="InterPro" id="IPR016047">
    <property type="entry name" value="M23ase_b-sheet_dom"/>
</dbReference>
<feature type="domain" description="Csd3-like second N-terminal" evidence="10">
    <location>
        <begin position="158"/>
        <end position="275"/>
    </location>
</feature>
<keyword evidence="6" id="KW-0862">Zinc</keyword>
<keyword evidence="8" id="KW-0732">Signal</keyword>
<dbReference type="SUPFAM" id="SSF51261">
    <property type="entry name" value="Duplicated hybrid motif"/>
    <property type="match status" value="1"/>
</dbReference>
<feature type="domain" description="M23ase beta-sheet core" evidence="9">
    <location>
        <begin position="289"/>
        <end position="383"/>
    </location>
</feature>
<evidence type="ECO:0000256" key="2">
    <source>
        <dbReference type="ARBA" id="ARBA00004196"/>
    </source>
</evidence>
<dbReference type="InterPro" id="IPR045834">
    <property type="entry name" value="Csd3_N2"/>
</dbReference>
<dbReference type="PROSITE" id="PS51257">
    <property type="entry name" value="PROKAR_LIPOPROTEIN"/>
    <property type="match status" value="1"/>
</dbReference>
<evidence type="ECO:0000259" key="9">
    <source>
        <dbReference type="Pfam" id="PF01551"/>
    </source>
</evidence>
<organism evidence="11 12">
    <name type="scientific">Paraflavitalea soli</name>
    <dbReference type="NCBI Taxonomy" id="2315862"/>
    <lineage>
        <taxon>Bacteria</taxon>
        <taxon>Pseudomonadati</taxon>
        <taxon>Bacteroidota</taxon>
        <taxon>Chitinophagia</taxon>
        <taxon>Chitinophagales</taxon>
        <taxon>Chitinophagaceae</taxon>
        <taxon>Paraflavitalea</taxon>
    </lineage>
</organism>
<dbReference type="Gene3D" id="3.10.450.350">
    <property type="match status" value="1"/>
</dbReference>
<proteinExistence type="predicted"/>
<keyword evidence="3" id="KW-0645">Protease</keyword>
<dbReference type="GO" id="GO:0030313">
    <property type="term" value="C:cell envelope"/>
    <property type="evidence" value="ECO:0007669"/>
    <property type="project" value="UniProtKB-SubCell"/>
</dbReference>
<evidence type="ECO:0000256" key="8">
    <source>
        <dbReference type="SAM" id="SignalP"/>
    </source>
</evidence>
<dbReference type="RefSeq" id="WP_119052420.1">
    <property type="nucleotide sequence ID" value="NZ_CP032157.1"/>
</dbReference>
<evidence type="ECO:0000256" key="5">
    <source>
        <dbReference type="ARBA" id="ARBA00022801"/>
    </source>
</evidence>
<dbReference type="KEGG" id="pseg:D3H65_22210"/>
<evidence type="ECO:0000256" key="6">
    <source>
        <dbReference type="ARBA" id="ARBA00022833"/>
    </source>
</evidence>
<dbReference type="GO" id="GO:0006508">
    <property type="term" value="P:proteolysis"/>
    <property type="evidence" value="ECO:0007669"/>
    <property type="project" value="UniProtKB-KW"/>
</dbReference>
<evidence type="ECO:0000313" key="11">
    <source>
        <dbReference type="EMBL" id="AXY76543.1"/>
    </source>
</evidence>
<dbReference type="Pfam" id="PF01551">
    <property type="entry name" value="Peptidase_M23"/>
    <property type="match status" value="1"/>
</dbReference>
<evidence type="ECO:0000313" key="12">
    <source>
        <dbReference type="Proteomes" id="UP000263900"/>
    </source>
</evidence>
<sequence>MQRPHLSTTCFYLLITLVVALASCTDSQAPAKSNTLDPLAKVANTPPPVSQRKFGLPVDSFTVIEKTIERNEFLANILELYQVDDPTIALLAIKSKGVFDIRNIRAGNQYTVFCTKDSLQKALYFVYQPNAIDYVVYDLRDSISIYTGKRTVTTRTLTASGKIEGSLYETFKKAGADPGLAMKLADIYAWSIDFYSIHEGDWFKVVYEQQYIKEEPVELGTIRSAVFSHDNEPFYAFYFQSDSTQPGEYYDEQGKTLRRFFLKAPLKFSHITSRFTMRRFHPVQKRWKAHLGTDYAAHTGTPIIATGGGVVVESAFSRFNGNYVKIRHNNTYTTQYLHMSRRASKKGQHVRQGQVIGYVGSTGLATGPHVCYRFWKNNKQVDPLRQKFPSAEPISQSSLPVFDQYKQEQRQQLETIKIEAIQ</sequence>